<dbReference type="InterPro" id="IPR014973">
    <property type="entry name" value="DUF1835"/>
</dbReference>
<dbReference type="EMBL" id="JAMWYS010000036">
    <property type="protein sequence ID" value="MCO4293422.1"/>
    <property type="molecule type" value="Genomic_DNA"/>
</dbReference>
<sequence length="272" mass="31803">MVLHVLNGDALLPNFKRCYLVGDVMIWRECLIEGPVSAKNEDEFWEQRKAYIAKTYQVPEDEYQHQVVEKLYKIASPSKYKEINLWFEFDLFCQANMFYILHRLHQSDLSNTKINWVQPQQNSVNEFFSGFGNTNNQQLKDFFETRISLDQADLEFASKVWNAYAANNKAAIREHMQSAPSTFKFFDKVFEAHLERLESKDEANRIERRLLEVISNGVSTEIDLLHRFWETESIYGFGDLQVVNYINSLQEKNWIFGLSLTDAGAAALEQKT</sequence>
<comment type="caution">
    <text evidence="2">The sequence shown here is derived from an EMBL/GenBank/DDBJ whole genome shotgun (WGS) entry which is preliminary data.</text>
</comment>
<dbReference type="Proteomes" id="UP001155182">
    <property type="component" value="Unassembled WGS sequence"/>
</dbReference>
<proteinExistence type="predicted"/>
<dbReference type="Pfam" id="PF08874">
    <property type="entry name" value="DUF1835"/>
    <property type="match status" value="1"/>
</dbReference>
<feature type="domain" description="DUF1835" evidence="1">
    <location>
        <begin position="4"/>
        <end position="110"/>
    </location>
</feature>
<protein>
    <recommendedName>
        <fullName evidence="1">DUF1835 domain-containing protein</fullName>
    </recommendedName>
</protein>
<reference evidence="2" key="1">
    <citation type="submission" date="2022-06" db="EMBL/GenBank/DDBJ databases">
        <title>Solitalea sp. MAHUQ-68 isolated from rhizospheric soil.</title>
        <authorList>
            <person name="Huq M.A."/>
        </authorList>
    </citation>
    <scope>NUCLEOTIDE SEQUENCE</scope>
    <source>
        <strain evidence="2">MAHUQ-68</strain>
    </source>
</reference>
<organism evidence="2 3">
    <name type="scientific">Solitalea agri</name>
    <dbReference type="NCBI Taxonomy" id="2953739"/>
    <lineage>
        <taxon>Bacteria</taxon>
        <taxon>Pseudomonadati</taxon>
        <taxon>Bacteroidota</taxon>
        <taxon>Sphingobacteriia</taxon>
        <taxon>Sphingobacteriales</taxon>
        <taxon>Sphingobacteriaceae</taxon>
        <taxon>Solitalea</taxon>
    </lineage>
</organism>
<dbReference type="AlphaFoldDB" id="A0A9X2JCE5"/>
<evidence type="ECO:0000313" key="3">
    <source>
        <dbReference type="Proteomes" id="UP001155182"/>
    </source>
</evidence>
<accession>A0A9X2JCE5</accession>
<gene>
    <name evidence="2" type="ORF">NF867_11145</name>
</gene>
<name>A0A9X2JCE5_9SPHI</name>
<evidence type="ECO:0000259" key="1">
    <source>
        <dbReference type="Pfam" id="PF08874"/>
    </source>
</evidence>
<evidence type="ECO:0000313" key="2">
    <source>
        <dbReference type="EMBL" id="MCO4293422.1"/>
    </source>
</evidence>
<keyword evidence="3" id="KW-1185">Reference proteome</keyword>
<dbReference type="RefSeq" id="WP_252588069.1">
    <property type="nucleotide sequence ID" value="NZ_JAMWYS010000036.1"/>
</dbReference>